<dbReference type="WBParaSite" id="SMUV_0000569801-mRNA-1">
    <property type="protein sequence ID" value="SMUV_0000569801-mRNA-1"/>
    <property type="gene ID" value="SMUV_0000569801"/>
</dbReference>
<keyword evidence="1" id="KW-0472">Membrane</keyword>
<proteinExistence type="predicted"/>
<organism evidence="2 3">
    <name type="scientific">Syphacia muris</name>
    <dbReference type="NCBI Taxonomy" id="451379"/>
    <lineage>
        <taxon>Eukaryota</taxon>
        <taxon>Metazoa</taxon>
        <taxon>Ecdysozoa</taxon>
        <taxon>Nematoda</taxon>
        <taxon>Chromadorea</taxon>
        <taxon>Rhabditida</taxon>
        <taxon>Spirurina</taxon>
        <taxon>Oxyuridomorpha</taxon>
        <taxon>Oxyuroidea</taxon>
        <taxon>Oxyuridae</taxon>
        <taxon>Syphacia</taxon>
    </lineage>
</organism>
<feature type="transmembrane region" description="Helical" evidence="1">
    <location>
        <begin position="201"/>
        <end position="223"/>
    </location>
</feature>
<dbReference type="Proteomes" id="UP000046393">
    <property type="component" value="Unplaced"/>
</dbReference>
<dbReference type="Gene3D" id="1.10.287.70">
    <property type="match status" value="1"/>
</dbReference>
<evidence type="ECO:0000256" key="1">
    <source>
        <dbReference type="SAM" id="Phobius"/>
    </source>
</evidence>
<accession>A0A0N5AM96</accession>
<name>A0A0N5AM96_9BILA</name>
<feature type="transmembrane region" description="Helical" evidence="1">
    <location>
        <begin position="139"/>
        <end position="160"/>
    </location>
</feature>
<keyword evidence="1" id="KW-1133">Transmembrane helix</keyword>
<keyword evidence="1" id="KW-0812">Transmembrane</keyword>
<sequence length="329" mass="37763">MGVKQNILATASVVLLLGVILYLVPTNIVSEDWRSEQLSNELDRAVSYQLKKLREDFTGRAQRAFRSANHSKNEIESLLTLYIQKSQTYYEMLLKEDKWRGVTGTGKVVTNYENILFLLMSYTLTTGGGNISVNSVGTNAILVIFSYVLTLLLAIVIGGMTQFNNSLIRKLIGWLLGLNDSRKNPNKLQYSYMWKLVRREALILLVTLLLAFGGVIAGSAIMMTNQKDWNWDVALIYSQAAMFTSGHTKYIPDPIEGKNTSTFYDFFLFDLHVWMITLLSMFFAAVISFFRSIYNTQWAEISDEEFYKLKNKIEKRKTQRHLDNPKYEE</sequence>
<dbReference type="STRING" id="451379.A0A0N5AM96"/>
<keyword evidence="2" id="KW-1185">Reference proteome</keyword>
<evidence type="ECO:0000313" key="2">
    <source>
        <dbReference type="Proteomes" id="UP000046393"/>
    </source>
</evidence>
<feature type="transmembrane region" description="Helical" evidence="1">
    <location>
        <begin position="6"/>
        <end position="24"/>
    </location>
</feature>
<feature type="transmembrane region" description="Helical" evidence="1">
    <location>
        <begin position="271"/>
        <end position="290"/>
    </location>
</feature>
<evidence type="ECO:0000313" key="3">
    <source>
        <dbReference type="WBParaSite" id="SMUV_0000569801-mRNA-1"/>
    </source>
</evidence>
<reference evidence="3" key="1">
    <citation type="submission" date="2017-02" db="UniProtKB">
        <authorList>
            <consortium name="WormBaseParasite"/>
        </authorList>
    </citation>
    <scope>IDENTIFICATION</scope>
</reference>
<dbReference type="AlphaFoldDB" id="A0A0N5AM96"/>
<protein>
    <submittedName>
        <fullName evidence="3">Ion_trans_2 domain-containing protein</fullName>
    </submittedName>
</protein>